<sequence length="131" mass="14939">LHPIPSPQFTAPNPARWADKHKTLQRVVKQEQHGNRASLPCRTVIYLIKHVPIAIVASTLGFRPSFHVVLLPNHDWVGGVFFFPLLSWDGIPKVEVPNYFSSNLDTKDGSIRNHNLGLIKQWISHHITREK</sequence>
<evidence type="ECO:0000313" key="1">
    <source>
        <dbReference type="Proteomes" id="UP000515153"/>
    </source>
</evidence>
<keyword evidence="1" id="KW-1185">Reference proteome</keyword>
<dbReference type="GeneID" id="41957944"/>
<gene>
    <name evidence="2" type="ORF">PgNI_02977</name>
</gene>
<evidence type="ECO:0000313" key="2">
    <source>
        <dbReference type="RefSeq" id="XP_030985168.1"/>
    </source>
</evidence>
<protein>
    <submittedName>
        <fullName evidence="2">Uncharacterized protein</fullName>
    </submittedName>
</protein>
<dbReference type="AlphaFoldDB" id="A0A6P8BD57"/>
<reference evidence="2" key="3">
    <citation type="submission" date="2025-08" db="UniProtKB">
        <authorList>
            <consortium name="RefSeq"/>
        </authorList>
    </citation>
    <scope>IDENTIFICATION</scope>
    <source>
        <strain evidence="2">NI907</strain>
    </source>
</reference>
<organism evidence="1 2">
    <name type="scientific">Pyricularia grisea</name>
    <name type="common">Crabgrass-specific blast fungus</name>
    <name type="synonym">Magnaporthe grisea</name>
    <dbReference type="NCBI Taxonomy" id="148305"/>
    <lineage>
        <taxon>Eukaryota</taxon>
        <taxon>Fungi</taxon>
        <taxon>Dikarya</taxon>
        <taxon>Ascomycota</taxon>
        <taxon>Pezizomycotina</taxon>
        <taxon>Sordariomycetes</taxon>
        <taxon>Sordariomycetidae</taxon>
        <taxon>Magnaporthales</taxon>
        <taxon>Pyriculariaceae</taxon>
        <taxon>Pyricularia</taxon>
    </lineage>
</organism>
<reference evidence="2" key="2">
    <citation type="submission" date="2019-10" db="EMBL/GenBank/DDBJ databases">
        <authorList>
            <consortium name="NCBI Genome Project"/>
        </authorList>
    </citation>
    <scope>NUCLEOTIDE SEQUENCE</scope>
    <source>
        <strain evidence="2">NI907</strain>
    </source>
</reference>
<dbReference type="RefSeq" id="XP_030985168.1">
    <property type="nucleotide sequence ID" value="XM_031123033.1"/>
</dbReference>
<name>A0A6P8BD57_PYRGI</name>
<proteinExistence type="predicted"/>
<reference evidence="2" key="1">
    <citation type="journal article" date="2019" name="Mol. Biol. Evol.">
        <title>Blast fungal genomes show frequent chromosomal changes, gene gains and losses, and effector gene turnover.</title>
        <authorList>
            <person name="Gomez Luciano L.B."/>
            <person name="Jason Tsai I."/>
            <person name="Chuma I."/>
            <person name="Tosa Y."/>
            <person name="Chen Y.H."/>
            <person name="Li J.Y."/>
            <person name="Li M.Y."/>
            <person name="Jade Lu M.Y."/>
            <person name="Nakayashiki H."/>
            <person name="Li W.H."/>
        </authorList>
    </citation>
    <scope>NUCLEOTIDE SEQUENCE</scope>
    <source>
        <strain evidence="2">NI907</strain>
    </source>
</reference>
<dbReference type="Proteomes" id="UP000515153">
    <property type="component" value="Unplaced"/>
</dbReference>
<feature type="non-terminal residue" evidence="2">
    <location>
        <position position="1"/>
    </location>
</feature>
<dbReference type="KEGG" id="pgri:PgNI_02977"/>
<accession>A0A6P8BD57</accession>